<dbReference type="EMBL" id="GBXM01041301">
    <property type="protein sequence ID" value="JAH67276.1"/>
    <property type="molecule type" value="Transcribed_RNA"/>
</dbReference>
<name>A0A0E9VY13_ANGAN</name>
<sequence length="11" mass="1258">MIGYFLLDISS</sequence>
<proteinExistence type="predicted"/>
<reference evidence="1" key="1">
    <citation type="submission" date="2014-11" db="EMBL/GenBank/DDBJ databases">
        <authorList>
            <person name="Amaro Gonzalez C."/>
        </authorList>
    </citation>
    <scope>NUCLEOTIDE SEQUENCE</scope>
</reference>
<accession>A0A0E9VY13</accession>
<protein>
    <submittedName>
        <fullName evidence="1">Uncharacterized protein</fullName>
    </submittedName>
</protein>
<evidence type="ECO:0000313" key="1">
    <source>
        <dbReference type="EMBL" id="JAH82931.1"/>
    </source>
</evidence>
<dbReference type="EMBL" id="GBXM01025646">
    <property type="protein sequence ID" value="JAH82931.1"/>
    <property type="molecule type" value="Transcribed_RNA"/>
</dbReference>
<organism evidence="1">
    <name type="scientific">Anguilla anguilla</name>
    <name type="common">European freshwater eel</name>
    <name type="synonym">Muraena anguilla</name>
    <dbReference type="NCBI Taxonomy" id="7936"/>
    <lineage>
        <taxon>Eukaryota</taxon>
        <taxon>Metazoa</taxon>
        <taxon>Chordata</taxon>
        <taxon>Craniata</taxon>
        <taxon>Vertebrata</taxon>
        <taxon>Euteleostomi</taxon>
        <taxon>Actinopterygii</taxon>
        <taxon>Neopterygii</taxon>
        <taxon>Teleostei</taxon>
        <taxon>Anguilliformes</taxon>
        <taxon>Anguillidae</taxon>
        <taxon>Anguilla</taxon>
    </lineage>
</organism>
<reference evidence="1" key="2">
    <citation type="journal article" date="2015" name="Fish Shellfish Immunol.">
        <title>Early steps in the European eel (Anguilla anguilla)-Vibrio vulnificus interaction in the gills: Role of the RtxA13 toxin.</title>
        <authorList>
            <person name="Callol A."/>
            <person name="Pajuelo D."/>
            <person name="Ebbesson L."/>
            <person name="Teles M."/>
            <person name="MacKenzie S."/>
            <person name="Amaro C."/>
        </authorList>
    </citation>
    <scope>NUCLEOTIDE SEQUENCE</scope>
</reference>